<evidence type="ECO:0000259" key="2">
    <source>
        <dbReference type="Pfam" id="PF01370"/>
    </source>
</evidence>
<sequence length="317" mass="36043">MKKILVTGAFGLVGADLVPALSEKYGKNNVILLAHKTVTKVPFNIEKGDVRKKPQLEKIIKKHNIGQIYHLAGLLSVGGEKNPPLAWDVNMNGLRTILDLAVRYRCRLFWPSSIAVFGPTTPKINTPQRTILEPTTIYGTTKLAGELLCRYYHQKYGLDVRSLRYPGLIGFNAPPGDGTTEYSVHIFYEGLLKNSYVCFLKKDTRLPMMFITDAIKGTIKLMDARSDKISIRTSYNFSAVSFTPQDLVKEIKKLLPGFVCTYKPDHRQKIADSWPKSINDRVAGKDWGWRHEYDISRMTKEMLDKLRLKLKIRVNKV</sequence>
<name>A0A1F5Z6Z1_9BACT</name>
<reference evidence="3 4" key="1">
    <citation type="journal article" date="2016" name="Nat. Commun.">
        <title>Thousands of microbial genomes shed light on interconnected biogeochemical processes in an aquifer system.</title>
        <authorList>
            <person name="Anantharaman K."/>
            <person name="Brown C.T."/>
            <person name="Hug L.A."/>
            <person name="Sharon I."/>
            <person name="Castelle C.J."/>
            <person name="Probst A.J."/>
            <person name="Thomas B.C."/>
            <person name="Singh A."/>
            <person name="Wilkins M.J."/>
            <person name="Karaoz U."/>
            <person name="Brodie E.L."/>
            <person name="Williams K.H."/>
            <person name="Hubbard S.S."/>
            <person name="Banfield J.F."/>
        </authorList>
    </citation>
    <scope>NUCLEOTIDE SEQUENCE [LARGE SCALE GENOMIC DNA]</scope>
</reference>
<gene>
    <name evidence="3" type="ORF">A2777_02365</name>
</gene>
<evidence type="ECO:0000313" key="4">
    <source>
        <dbReference type="Proteomes" id="UP000177354"/>
    </source>
</evidence>
<accession>A0A1F5Z6Z1</accession>
<comment type="similarity">
    <text evidence="1">Belongs to the NAD(P)-dependent epimerase/dehydratase family.</text>
</comment>
<dbReference type="GO" id="GO:0008743">
    <property type="term" value="F:L-threonine 3-dehydrogenase activity"/>
    <property type="evidence" value="ECO:0007669"/>
    <property type="project" value="TreeGrafter"/>
</dbReference>
<dbReference type="EMBL" id="MFJF01000005">
    <property type="protein sequence ID" value="OGG08206.1"/>
    <property type="molecule type" value="Genomic_DNA"/>
</dbReference>
<dbReference type="Gene3D" id="3.40.50.720">
    <property type="entry name" value="NAD(P)-binding Rossmann-like Domain"/>
    <property type="match status" value="1"/>
</dbReference>
<dbReference type="InterPro" id="IPR051225">
    <property type="entry name" value="NAD(P)_epim/dehydratase"/>
</dbReference>
<dbReference type="Proteomes" id="UP000177354">
    <property type="component" value="Unassembled WGS sequence"/>
</dbReference>
<protein>
    <submittedName>
        <fullName evidence="3">NAD-dependent epimerase</fullName>
    </submittedName>
</protein>
<comment type="caution">
    <text evidence="3">The sequence shown here is derived from an EMBL/GenBank/DDBJ whole genome shotgun (WGS) entry which is preliminary data.</text>
</comment>
<evidence type="ECO:0000256" key="1">
    <source>
        <dbReference type="ARBA" id="ARBA00007637"/>
    </source>
</evidence>
<organism evidence="3 4">
    <name type="scientific">Candidatus Gottesmanbacteria bacterium RIFCSPHIGHO2_01_FULL_40_15</name>
    <dbReference type="NCBI Taxonomy" id="1798376"/>
    <lineage>
        <taxon>Bacteria</taxon>
        <taxon>Candidatus Gottesmaniibacteriota</taxon>
    </lineage>
</organism>
<dbReference type="InterPro" id="IPR036291">
    <property type="entry name" value="NAD(P)-bd_dom_sf"/>
</dbReference>
<dbReference type="AlphaFoldDB" id="A0A1F5Z6Z1"/>
<dbReference type="InterPro" id="IPR001509">
    <property type="entry name" value="Epimerase_deHydtase"/>
</dbReference>
<dbReference type="Pfam" id="PF01370">
    <property type="entry name" value="Epimerase"/>
    <property type="match status" value="1"/>
</dbReference>
<proteinExistence type="inferred from homology"/>
<dbReference type="PANTHER" id="PTHR42687">
    <property type="entry name" value="L-THREONINE 3-DEHYDROGENASE"/>
    <property type="match status" value="1"/>
</dbReference>
<dbReference type="PANTHER" id="PTHR42687:SF1">
    <property type="entry name" value="L-THREONINE 3-DEHYDROGENASE, MITOCHONDRIAL"/>
    <property type="match status" value="1"/>
</dbReference>
<dbReference type="GO" id="GO:0006567">
    <property type="term" value="P:L-threonine catabolic process"/>
    <property type="evidence" value="ECO:0007669"/>
    <property type="project" value="TreeGrafter"/>
</dbReference>
<dbReference type="SUPFAM" id="SSF51735">
    <property type="entry name" value="NAD(P)-binding Rossmann-fold domains"/>
    <property type="match status" value="1"/>
</dbReference>
<feature type="domain" description="NAD-dependent epimerase/dehydratase" evidence="2">
    <location>
        <begin position="4"/>
        <end position="225"/>
    </location>
</feature>
<evidence type="ECO:0000313" key="3">
    <source>
        <dbReference type="EMBL" id="OGG08206.1"/>
    </source>
</evidence>